<keyword evidence="3" id="KW-0326">Glycosidase</keyword>
<evidence type="ECO:0000313" key="7">
    <source>
        <dbReference type="Proteomes" id="UP000035159"/>
    </source>
</evidence>
<accession>A0A0G2ZBZ0</accession>
<dbReference type="KEGG" id="kpf:IX53_03660"/>
<organism evidence="6 7">
    <name type="scientific">Kosmotoga pacifica</name>
    <dbReference type="NCBI Taxonomy" id="1330330"/>
    <lineage>
        <taxon>Bacteria</taxon>
        <taxon>Thermotogati</taxon>
        <taxon>Thermotogota</taxon>
        <taxon>Thermotogae</taxon>
        <taxon>Kosmotogales</taxon>
        <taxon>Kosmotogaceae</taxon>
        <taxon>Kosmotoga</taxon>
    </lineage>
</organism>
<dbReference type="OrthoDB" id="2339329at2"/>
<dbReference type="PANTHER" id="PTHR10353">
    <property type="entry name" value="GLYCOSYL HYDROLASE"/>
    <property type="match status" value="1"/>
</dbReference>
<name>A0A0G2ZBZ0_9BACT</name>
<dbReference type="PATRIC" id="fig|1330330.3.peg.736"/>
<evidence type="ECO:0000256" key="4">
    <source>
        <dbReference type="PROSITE-ProRule" id="PRU10055"/>
    </source>
</evidence>
<sequence length="414" mass="48500">MLVFPSGFLWGVATAGHQIEGKNFFSDWYAWEKLGKIKNNDTSEIACGSWDNFERDIKALKELGVKTYRYSIEWARVEPRINKFDKDSLLRYRRFTERLVEEGIKPVVTLHHFVNPLWFSELGGWENGENLRYFKRYVEHVVSELGDLVPIWITINEPNVYSIMSYLRGEWPPEIKDTGRAMQVLSNLLYAHSEAFDVIKERYPASMVSVTCNFMFFYPARKFNLFDRIISSRLNHFYNWVYLDSIISGRILKPLGRGESSPKIKGKLDFIGVNYYTRIFVRNARPEPEFPEPSGEKTDMGYEFYPEGLGEVVSECYRRYKLPVFVTENGIADATDQKRWRYIETALGSLHQAIEKGARVMGYLYWSLMDNFEWKEGYSMKFGLYETDFQNLVFTPRKSAEKYAELIEKNALGD</sequence>
<evidence type="ECO:0000256" key="3">
    <source>
        <dbReference type="ARBA" id="ARBA00023295"/>
    </source>
</evidence>
<reference evidence="6 7" key="1">
    <citation type="submission" date="2015-04" db="EMBL/GenBank/DDBJ databases">
        <title>Complete Genome Sequence of Kosmotoga pacifica SLHLJ1.</title>
        <authorList>
            <person name="Jiang L.J."/>
            <person name="Shao Z.Z."/>
            <person name="Jebbar M."/>
        </authorList>
    </citation>
    <scope>NUCLEOTIDE SEQUENCE [LARGE SCALE GENOMIC DNA]</scope>
    <source>
        <strain evidence="6 7">SLHLJ1</strain>
    </source>
</reference>
<dbReference type="Pfam" id="PF00232">
    <property type="entry name" value="Glyco_hydro_1"/>
    <property type="match status" value="1"/>
</dbReference>
<feature type="active site" description="Nucleophile" evidence="4">
    <location>
        <position position="328"/>
    </location>
</feature>
<dbReference type="InterPro" id="IPR018120">
    <property type="entry name" value="Glyco_hydro_1_AS"/>
</dbReference>
<dbReference type="InterPro" id="IPR001360">
    <property type="entry name" value="Glyco_hydro_1"/>
</dbReference>
<dbReference type="PRINTS" id="PR00131">
    <property type="entry name" value="GLHYDRLASE1"/>
</dbReference>
<evidence type="ECO:0000313" key="6">
    <source>
        <dbReference type="EMBL" id="AKI97069.1"/>
    </source>
</evidence>
<dbReference type="EMBL" id="CP011232">
    <property type="protein sequence ID" value="AKI97069.1"/>
    <property type="molecule type" value="Genomic_DNA"/>
</dbReference>
<evidence type="ECO:0000256" key="1">
    <source>
        <dbReference type="ARBA" id="ARBA00010838"/>
    </source>
</evidence>
<protein>
    <submittedName>
        <fullName evidence="6">Beta-glucosidase</fullName>
    </submittedName>
</protein>
<proteinExistence type="inferred from homology"/>
<keyword evidence="2" id="KW-0378">Hydrolase</keyword>
<dbReference type="Proteomes" id="UP000035159">
    <property type="component" value="Chromosome"/>
</dbReference>
<dbReference type="STRING" id="1330330.IX53_03660"/>
<dbReference type="PANTHER" id="PTHR10353:SF209">
    <property type="entry name" value="GALACTOLIPID GALACTOSYLTRANSFERASE SFR2, CHLOROPLASTIC"/>
    <property type="match status" value="1"/>
</dbReference>
<evidence type="ECO:0000256" key="5">
    <source>
        <dbReference type="RuleBase" id="RU003690"/>
    </source>
</evidence>
<evidence type="ECO:0000256" key="2">
    <source>
        <dbReference type="ARBA" id="ARBA00022801"/>
    </source>
</evidence>
<keyword evidence="7" id="KW-1185">Reference proteome</keyword>
<dbReference type="RefSeq" id="WP_047754204.1">
    <property type="nucleotide sequence ID" value="NZ_CAJUHA010000013.1"/>
</dbReference>
<dbReference type="PROSITE" id="PS00572">
    <property type="entry name" value="GLYCOSYL_HYDROL_F1_1"/>
    <property type="match status" value="1"/>
</dbReference>
<dbReference type="SUPFAM" id="SSF51445">
    <property type="entry name" value="(Trans)glycosidases"/>
    <property type="match status" value="1"/>
</dbReference>
<dbReference type="InterPro" id="IPR017853">
    <property type="entry name" value="GH"/>
</dbReference>
<dbReference type="GO" id="GO:0005975">
    <property type="term" value="P:carbohydrate metabolic process"/>
    <property type="evidence" value="ECO:0007669"/>
    <property type="project" value="InterPro"/>
</dbReference>
<dbReference type="GO" id="GO:0008422">
    <property type="term" value="F:beta-glucosidase activity"/>
    <property type="evidence" value="ECO:0007669"/>
    <property type="project" value="TreeGrafter"/>
</dbReference>
<gene>
    <name evidence="6" type="ORF">IX53_03660</name>
</gene>
<dbReference type="Gene3D" id="3.20.20.80">
    <property type="entry name" value="Glycosidases"/>
    <property type="match status" value="1"/>
</dbReference>
<comment type="similarity">
    <text evidence="1 5">Belongs to the glycosyl hydrolase 1 family.</text>
</comment>
<dbReference type="AlphaFoldDB" id="A0A0G2ZBZ0"/>